<dbReference type="EMBL" id="CAUYUJ010002226">
    <property type="protein sequence ID" value="CAK0799821.1"/>
    <property type="molecule type" value="Genomic_DNA"/>
</dbReference>
<organism evidence="1 2">
    <name type="scientific">Prorocentrum cordatum</name>
    <dbReference type="NCBI Taxonomy" id="2364126"/>
    <lineage>
        <taxon>Eukaryota</taxon>
        <taxon>Sar</taxon>
        <taxon>Alveolata</taxon>
        <taxon>Dinophyceae</taxon>
        <taxon>Prorocentrales</taxon>
        <taxon>Prorocentraceae</taxon>
        <taxon>Prorocentrum</taxon>
    </lineage>
</organism>
<evidence type="ECO:0000313" key="1">
    <source>
        <dbReference type="EMBL" id="CAK0799821.1"/>
    </source>
</evidence>
<comment type="caution">
    <text evidence="1">The sequence shown here is derived from an EMBL/GenBank/DDBJ whole genome shotgun (WGS) entry which is preliminary data.</text>
</comment>
<name>A0ABN9Q9G5_9DINO</name>
<gene>
    <name evidence="1" type="ORF">PCOR1329_LOCUS8161</name>
</gene>
<keyword evidence="2" id="KW-1185">Reference proteome</keyword>
<proteinExistence type="predicted"/>
<reference evidence="1" key="1">
    <citation type="submission" date="2023-10" db="EMBL/GenBank/DDBJ databases">
        <authorList>
            <person name="Chen Y."/>
            <person name="Shah S."/>
            <person name="Dougan E. K."/>
            <person name="Thang M."/>
            <person name="Chan C."/>
        </authorList>
    </citation>
    <scope>NUCLEOTIDE SEQUENCE [LARGE SCALE GENOMIC DNA]</scope>
</reference>
<dbReference type="Proteomes" id="UP001189429">
    <property type="component" value="Unassembled WGS sequence"/>
</dbReference>
<evidence type="ECO:0000313" key="2">
    <source>
        <dbReference type="Proteomes" id="UP001189429"/>
    </source>
</evidence>
<protein>
    <submittedName>
        <fullName evidence="1">Uncharacterized protein</fullName>
    </submittedName>
</protein>
<accession>A0ABN9Q9G5</accession>
<sequence>MGLILGDLNYSTNLHWYYSTTTLNQYRDVNPSRGPGQQFTPGQQFMDAGLVYFSENATLDLSRSMGFRDQDTYCVAPITVKDLDAGVVLPLEVYDFWAVGLDCCSPNAADFHCGEHPSPQVHSGLRLLDDGQRAFFRLAVQQAQAVHSITARHPLFFYWT</sequence>